<dbReference type="GO" id="GO:0000160">
    <property type="term" value="P:phosphorelay signal transduction system"/>
    <property type="evidence" value="ECO:0007669"/>
    <property type="project" value="InterPro"/>
</dbReference>
<dbReference type="PROSITE" id="PS50110">
    <property type="entry name" value="RESPONSE_REGULATORY"/>
    <property type="match status" value="1"/>
</dbReference>
<evidence type="ECO:0000256" key="1">
    <source>
        <dbReference type="ARBA" id="ARBA00022553"/>
    </source>
</evidence>
<keyword evidence="5" id="KW-1185">Reference proteome</keyword>
<dbReference type="EMBL" id="JAEQMY010000071">
    <property type="protein sequence ID" value="MBL0407265.1"/>
    <property type="molecule type" value="Genomic_DNA"/>
</dbReference>
<reference evidence="4" key="1">
    <citation type="submission" date="2021-01" db="EMBL/GenBank/DDBJ databases">
        <title>Microvirga sp.</title>
        <authorList>
            <person name="Kim M.K."/>
        </authorList>
    </citation>
    <scope>NUCLEOTIDE SEQUENCE</scope>
    <source>
        <strain evidence="4">5420S-16</strain>
    </source>
</reference>
<dbReference type="InterPro" id="IPR050595">
    <property type="entry name" value="Bact_response_regulator"/>
</dbReference>
<evidence type="ECO:0000259" key="3">
    <source>
        <dbReference type="PROSITE" id="PS50110"/>
    </source>
</evidence>
<dbReference type="Gene3D" id="3.40.50.2300">
    <property type="match status" value="1"/>
</dbReference>
<organism evidence="4 5">
    <name type="scientific">Microvirga aerilata</name>
    <dbReference type="NCBI Taxonomy" id="670292"/>
    <lineage>
        <taxon>Bacteria</taxon>
        <taxon>Pseudomonadati</taxon>
        <taxon>Pseudomonadota</taxon>
        <taxon>Alphaproteobacteria</taxon>
        <taxon>Hyphomicrobiales</taxon>
        <taxon>Methylobacteriaceae</taxon>
        <taxon>Microvirga</taxon>
    </lineage>
</organism>
<dbReference type="RefSeq" id="WP_202064308.1">
    <property type="nucleotide sequence ID" value="NZ_JAEQMY010000071.1"/>
</dbReference>
<evidence type="ECO:0000256" key="2">
    <source>
        <dbReference type="PROSITE-ProRule" id="PRU00169"/>
    </source>
</evidence>
<feature type="modified residue" description="4-aspartylphosphate" evidence="2">
    <location>
        <position position="56"/>
    </location>
</feature>
<dbReference type="SUPFAM" id="SSF52172">
    <property type="entry name" value="CheY-like"/>
    <property type="match status" value="1"/>
</dbReference>
<dbReference type="InterPro" id="IPR011006">
    <property type="entry name" value="CheY-like_superfamily"/>
</dbReference>
<dbReference type="Proteomes" id="UP000605848">
    <property type="component" value="Unassembled WGS sequence"/>
</dbReference>
<name>A0A937D492_9HYPH</name>
<dbReference type="PROSITE" id="PS50890">
    <property type="entry name" value="PUA"/>
    <property type="match status" value="1"/>
</dbReference>
<proteinExistence type="predicted"/>
<dbReference type="InterPro" id="IPR001789">
    <property type="entry name" value="Sig_transdc_resp-reg_receiver"/>
</dbReference>
<keyword evidence="1 2" id="KW-0597">Phosphoprotein</keyword>
<dbReference type="Pfam" id="PF00072">
    <property type="entry name" value="Response_reg"/>
    <property type="match status" value="1"/>
</dbReference>
<gene>
    <name evidence="4" type="ORF">JKG68_25395</name>
</gene>
<dbReference type="SMART" id="SM00448">
    <property type="entry name" value="REC"/>
    <property type="match status" value="1"/>
</dbReference>
<feature type="domain" description="Response regulatory" evidence="3">
    <location>
        <begin position="6"/>
        <end position="117"/>
    </location>
</feature>
<accession>A0A937D492</accession>
<comment type="caution">
    <text evidence="4">The sequence shown here is derived from an EMBL/GenBank/DDBJ whole genome shotgun (WGS) entry which is preliminary data.</text>
</comment>
<evidence type="ECO:0000313" key="5">
    <source>
        <dbReference type="Proteomes" id="UP000605848"/>
    </source>
</evidence>
<dbReference type="PANTHER" id="PTHR44591">
    <property type="entry name" value="STRESS RESPONSE REGULATOR PROTEIN 1"/>
    <property type="match status" value="1"/>
</dbReference>
<dbReference type="AlphaFoldDB" id="A0A937D492"/>
<dbReference type="PANTHER" id="PTHR44591:SF24">
    <property type="entry name" value="PROTEIN-GLUTAMATE METHYLESTERASE_PROTEIN-GLUTAMINE GLUTAMINASE 1"/>
    <property type="match status" value="1"/>
</dbReference>
<sequence>MLSGIRVLIVEDEALVAATLSDVVENAGGEIVGVARTVSEARELIRRLTFDAAVLDLHLPDGDVTPVLEAIHARRAPTIVYSGDEVPEKVRARHPELIALRKPVLPGRLMAEILRARRTGL</sequence>
<evidence type="ECO:0000313" key="4">
    <source>
        <dbReference type="EMBL" id="MBL0407265.1"/>
    </source>
</evidence>
<protein>
    <submittedName>
        <fullName evidence="4">Response regulator</fullName>
    </submittedName>
</protein>